<reference evidence="5" key="1">
    <citation type="submission" date="2023-05" db="EMBL/GenBank/DDBJ databases">
        <authorList>
            <person name="Huff M."/>
        </authorList>
    </citation>
    <scope>NUCLEOTIDE SEQUENCE</scope>
</reference>
<dbReference type="EMBL" id="OU503049">
    <property type="protein sequence ID" value="CAI9776181.1"/>
    <property type="molecule type" value="Genomic_DNA"/>
</dbReference>
<evidence type="ECO:0000256" key="1">
    <source>
        <dbReference type="ARBA" id="ARBA00022729"/>
    </source>
</evidence>
<accession>A0AAD1ZX97</accession>
<feature type="domain" description="Pectinesterase inhibitor" evidence="4">
    <location>
        <begin position="50"/>
        <end position="190"/>
    </location>
</feature>
<dbReference type="InterPro" id="IPR034087">
    <property type="entry name" value="C/VIF1"/>
</dbReference>
<evidence type="ECO:0000256" key="2">
    <source>
        <dbReference type="ARBA" id="ARBA00023157"/>
    </source>
</evidence>
<dbReference type="InterPro" id="IPR006501">
    <property type="entry name" value="Pectinesterase_inhib_dom"/>
</dbReference>
<evidence type="ECO:0000256" key="3">
    <source>
        <dbReference type="ARBA" id="ARBA00038471"/>
    </source>
</evidence>
<dbReference type="SUPFAM" id="SSF101148">
    <property type="entry name" value="Plant invertase/pectin methylesterase inhibitor"/>
    <property type="match status" value="1"/>
</dbReference>
<dbReference type="InterPro" id="IPR035513">
    <property type="entry name" value="Invertase/methylesterase_inhib"/>
</dbReference>
<evidence type="ECO:0000259" key="4">
    <source>
        <dbReference type="SMART" id="SM00856"/>
    </source>
</evidence>
<evidence type="ECO:0000313" key="5">
    <source>
        <dbReference type="EMBL" id="CAI9776181.1"/>
    </source>
</evidence>
<name>A0AAD1ZX97_9LAMI</name>
<dbReference type="PANTHER" id="PTHR36710:SF13">
    <property type="entry name" value="PUTATIVE-RELATED"/>
    <property type="match status" value="1"/>
</dbReference>
<dbReference type="PANTHER" id="PTHR36710">
    <property type="entry name" value="PECTINESTERASE INHIBITOR-LIKE"/>
    <property type="match status" value="1"/>
</dbReference>
<evidence type="ECO:0000313" key="6">
    <source>
        <dbReference type="Proteomes" id="UP000834106"/>
    </source>
</evidence>
<protein>
    <recommendedName>
        <fullName evidence="4">Pectinesterase inhibitor domain-containing protein</fullName>
    </recommendedName>
</protein>
<organism evidence="5 6">
    <name type="scientific">Fraxinus pennsylvanica</name>
    <dbReference type="NCBI Taxonomy" id="56036"/>
    <lineage>
        <taxon>Eukaryota</taxon>
        <taxon>Viridiplantae</taxon>
        <taxon>Streptophyta</taxon>
        <taxon>Embryophyta</taxon>
        <taxon>Tracheophyta</taxon>
        <taxon>Spermatophyta</taxon>
        <taxon>Magnoliopsida</taxon>
        <taxon>eudicotyledons</taxon>
        <taxon>Gunneridae</taxon>
        <taxon>Pentapetalae</taxon>
        <taxon>asterids</taxon>
        <taxon>lamiids</taxon>
        <taxon>Lamiales</taxon>
        <taxon>Oleaceae</taxon>
        <taxon>Oleeae</taxon>
        <taxon>Fraxinus</taxon>
    </lineage>
</organism>
<keyword evidence="6" id="KW-1185">Reference proteome</keyword>
<dbReference type="InterPro" id="IPR052421">
    <property type="entry name" value="PCW_Enzyme_Inhibitor"/>
</dbReference>
<dbReference type="CDD" id="cd15796">
    <property type="entry name" value="CIF_like"/>
    <property type="match status" value="1"/>
</dbReference>
<dbReference type="FunFam" id="1.20.140.40:FF:000009">
    <property type="entry name" value="Invertase/pectin methylesterase inhibitor family protein"/>
    <property type="match status" value="1"/>
</dbReference>
<comment type="similarity">
    <text evidence="3">Belongs to the PMEI family.</text>
</comment>
<keyword evidence="2" id="KW-1015">Disulfide bond</keyword>
<dbReference type="SMART" id="SM00856">
    <property type="entry name" value="PMEI"/>
    <property type="match status" value="1"/>
</dbReference>
<dbReference type="Gene3D" id="1.20.140.40">
    <property type="entry name" value="Invertase/pectin methylesterase inhibitor family protein"/>
    <property type="match status" value="1"/>
</dbReference>
<gene>
    <name evidence="5" type="ORF">FPE_LOCUS23611</name>
</gene>
<dbReference type="AlphaFoldDB" id="A0AAD1ZX97"/>
<proteinExistence type="inferred from homology"/>
<dbReference type="Pfam" id="PF04043">
    <property type="entry name" value="PMEI"/>
    <property type="match status" value="1"/>
</dbReference>
<dbReference type="GO" id="GO:0004857">
    <property type="term" value="F:enzyme inhibitor activity"/>
    <property type="evidence" value="ECO:0007669"/>
    <property type="project" value="InterPro"/>
</dbReference>
<dbReference type="Proteomes" id="UP000834106">
    <property type="component" value="Chromosome 14"/>
</dbReference>
<sequence>MHLFKHVLIFVDTPISYSSISFSSCENVMMRGLFAIMMLMFHVHGIPQEKDQNLIKTTCRNTPNYQLCISTLTADPTSINDDVAGLGLIMVAAVKAKAKETMKAIKKLMVSRPELRNALNDCFDRYKAILVGDVPEAEEALRGNPKFAENSMADSSIEAVACEQNFRKVKSPLTGLNNAMRDLSDVARAIIRNLL</sequence>
<keyword evidence="1" id="KW-0732">Signal</keyword>
<dbReference type="PROSITE" id="PS51257">
    <property type="entry name" value="PROKAR_LIPOPROTEIN"/>
    <property type="match status" value="1"/>
</dbReference>
<dbReference type="NCBIfam" id="TIGR01614">
    <property type="entry name" value="PME_inhib"/>
    <property type="match status" value="1"/>
</dbReference>